<dbReference type="RefSeq" id="WP_119852283.1">
    <property type="nucleotide sequence ID" value="NZ_QYSE01000001.1"/>
</dbReference>
<comment type="caution">
    <text evidence="1">The sequence shown here is derived from an EMBL/GenBank/DDBJ whole genome shotgun (WGS) entry which is preliminary data.</text>
</comment>
<dbReference type="EMBL" id="QYSE01000001">
    <property type="protein sequence ID" value="RJF37540.1"/>
    <property type="molecule type" value="Genomic_DNA"/>
</dbReference>
<proteinExistence type="predicted"/>
<organism evidence="1 2">
    <name type="scientific">Pseudoalteromonas gelatinilytica</name>
    <dbReference type="NCBI Taxonomy" id="1703256"/>
    <lineage>
        <taxon>Bacteria</taxon>
        <taxon>Pseudomonadati</taxon>
        <taxon>Pseudomonadota</taxon>
        <taxon>Gammaproteobacteria</taxon>
        <taxon>Alteromonadales</taxon>
        <taxon>Pseudoalteromonadaceae</taxon>
        <taxon>Pseudoalteromonas</taxon>
    </lineage>
</organism>
<evidence type="ECO:0000313" key="2">
    <source>
        <dbReference type="Proteomes" id="UP000265938"/>
    </source>
</evidence>
<gene>
    <name evidence="1" type="ORF">D4741_05565</name>
</gene>
<accession>A0A3A3EMF3</accession>
<sequence length="233" mass="26118">MTNPIHLVEFEVMETWARMNSFAKSFAEIAEDSFESYLVAKENYIPMPDNEDPSAHFISEKELYEASFKTIVFAAMACEAAIFDLAAIQLGDDYVDKYVDKLNLVSKWVVIPKLICGKSMNIKGPALNSLKELTYARNALVHLKSLPIRSANNSVEKAEKHIGKIINSTENAYKTIVLLSLELNRLLGTPAGVLPFYEARTEIDGFSESSNRSESLIKIINRCRQIDSRASSE</sequence>
<dbReference type="Proteomes" id="UP000265938">
    <property type="component" value="Unassembled WGS sequence"/>
</dbReference>
<name>A0A3A3EMF3_9GAMM</name>
<protein>
    <submittedName>
        <fullName evidence="1">Uncharacterized protein</fullName>
    </submittedName>
</protein>
<evidence type="ECO:0000313" key="1">
    <source>
        <dbReference type="EMBL" id="RJF37540.1"/>
    </source>
</evidence>
<reference evidence="1 2" key="1">
    <citation type="submission" date="2018-09" db="EMBL/GenBank/DDBJ databases">
        <title>Identification of marine bacteria producing industrial enzymes.</title>
        <authorList>
            <person name="Cheng T.H."/>
            <person name="Saidin J."/>
            <person name="Muhd D.D."/>
            <person name="Isa M.N.M."/>
            <person name="Bakar M.F.A."/>
            <person name="Ismail N."/>
        </authorList>
    </citation>
    <scope>NUCLEOTIDE SEQUENCE [LARGE SCALE GENOMIC DNA]</scope>
    <source>
        <strain evidence="1 2">MNAD 1.6</strain>
    </source>
</reference>
<dbReference type="AlphaFoldDB" id="A0A3A3EMF3"/>